<gene>
    <name evidence="2" type="ORF">ETD85_62150</name>
</gene>
<name>A0A5S4EY06_9ACTN</name>
<feature type="transmembrane region" description="Helical" evidence="1">
    <location>
        <begin position="80"/>
        <end position="98"/>
    </location>
</feature>
<evidence type="ECO:0000313" key="3">
    <source>
        <dbReference type="Proteomes" id="UP000306628"/>
    </source>
</evidence>
<reference evidence="2 3" key="1">
    <citation type="submission" date="2019-05" db="EMBL/GenBank/DDBJ databases">
        <title>Draft genome sequence of Nonomuraea zeae DSM 100528.</title>
        <authorList>
            <person name="Saricaoglu S."/>
            <person name="Isik K."/>
        </authorList>
    </citation>
    <scope>NUCLEOTIDE SEQUENCE [LARGE SCALE GENOMIC DNA]</scope>
    <source>
        <strain evidence="2 3">DSM 100528</strain>
    </source>
</reference>
<evidence type="ECO:0000313" key="2">
    <source>
        <dbReference type="EMBL" id="TMR08580.1"/>
    </source>
</evidence>
<organism evidence="2 3">
    <name type="scientific">Nonomuraea zeae</name>
    <dbReference type="NCBI Taxonomy" id="1642303"/>
    <lineage>
        <taxon>Bacteria</taxon>
        <taxon>Bacillati</taxon>
        <taxon>Actinomycetota</taxon>
        <taxon>Actinomycetes</taxon>
        <taxon>Streptosporangiales</taxon>
        <taxon>Streptosporangiaceae</taxon>
        <taxon>Nonomuraea</taxon>
    </lineage>
</organism>
<dbReference type="AlphaFoldDB" id="A0A5S4EY06"/>
<comment type="caution">
    <text evidence="2">The sequence shown here is derived from an EMBL/GenBank/DDBJ whole genome shotgun (WGS) entry which is preliminary data.</text>
</comment>
<dbReference type="Proteomes" id="UP000306628">
    <property type="component" value="Unassembled WGS sequence"/>
</dbReference>
<dbReference type="OrthoDB" id="3826074at2"/>
<dbReference type="RefSeq" id="WP_138699072.1">
    <property type="nucleotide sequence ID" value="NZ_VCKX01000654.1"/>
</dbReference>
<accession>A0A5S4EY06</accession>
<proteinExistence type="predicted"/>
<protein>
    <submittedName>
        <fullName evidence="2">Uncharacterized protein</fullName>
    </submittedName>
</protein>
<keyword evidence="3" id="KW-1185">Reference proteome</keyword>
<keyword evidence="1" id="KW-1133">Transmembrane helix</keyword>
<sequence length="309" mass="33167">MNGGQLRNDIDRLVAGIAPDPGPGMTPLARELAAEITSIPVAPQTARRHRPWATVPPLSTRRRPRWTAMPPLNTRRRRRWAAVPALAALAAVLTFGLGQAPASAALDIEREGDHYVITVKDLMADPQVYQSELRARGLDITLRLVPTSASQAGRMFVINDTDLLRSGRPVPEEGPITPIDAPGPCAWARGCQIGVRVPVDYDKKAEIILGRLAEAGEKYAMPPGIAMPGEPLHCVDYVNKTVAEIGPMLRERGVEAEFISHGQRSAGPSAPEGWYVQDGVMSAAGKALMLIAPEPNPQHPAPNASCPVP</sequence>
<evidence type="ECO:0000256" key="1">
    <source>
        <dbReference type="SAM" id="Phobius"/>
    </source>
</evidence>
<keyword evidence="1" id="KW-0472">Membrane</keyword>
<keyword evidence="1" id="KW-0812">Transmembrane</keyword>
<dbReference type="EMBL" id="VCKX01000654">
    <property type="protein sequence ID" value="TMR08580.1"/>
    <property type="molecule type" value="Genomic_DNA"/>
</dbReference>